<evidence type="ECO:0000256" key="4">
    <source>
        <dbReference type="ARBA" id="ARBA00007439"/>
    </source>
</evidence>
<comment type="pathway">
    <text evidence="3 7">Amino-sugar metabolism; N-acetylneuraminate degradation; D-fructose 6-phosphate from N-acetylneuraminate: step 3/5.</text>
</comment>
<dbReference type="Pfam" id="PF04131">
    <property type="entry name" value="NanE"/>
    <property type="match status" value="1"/>
</dbReference>
<organism evidence="8 9">
    <name type="scientific">Micromonospora polyrhachis</name>
    <dbReference type="NCBI Taxonomy" id="1282883"/>
    <lineage>
        <taxon>Bacteria</taxon>
        <taxon>Bacillati</taxon>
        <taxon>Actinomycetota</taxon>
        <taxon>Actinomycetes</taxon>
        <taxon>Micromonosporales</taxon>
        <taxon>Micromonosporaceae</taxon>
        <taxon>Micromonospora</taxon>
    </lineage>
</organism>
<evidence type="ECO:0000256" key="1">
    <source>
        <dbReference type="ARBA" id="ARBA00000056"/>
    </source>
</evidence>
<dbReference type="RefSeq" id="WP_184534875.1">
    <property type="nucleotide sequence ID" value="NZ_JACHJW010000001.1"/>
</dbReference>
<dbReference type="GO" id="GO:0019262">
    <property type="term" value="P:N-acetylneuraminate catabolic process"/>
    <property type="evidence" value="ECO:0007669"/>
    <property type="project" value="UniProtKB-UniRule"/>
</dbReference>
<evidence type="ECO:0000256" key="7">
    <source>
        <dbReference type="HAMAP-Rule" id="MF_01235"/>
    </source>
</evidence>
<dbReference type="SUPFAM" id="SSF51366">
    <property type="entry name" value="Ribulose-phoshate binding barrel"/>
    <property type="match status" value="1"/>
</dbReference>
<proteinExistence type="inferred from homology"/>
<sequence length="239" mass="24463">MNPLIEQLRHRLVVSCQAYPGEPMRDPETMRRVALAAARGGAAGIRAQGLDDIAAIRNAVDLPLIGLWKDGDDDVFITPTLDHAVAVARAGAHIVALDATSRPRPDGRTVAETIAAVHEQTGALVMADCSTFDEGVAAAQAGADLVGTTLAGYTAYTTKGEGPDLELVARLAAAVDVPVVAEGRVHTPAHAAQALRAGAWAVVVGTAITHPTTITGWFAQAVADAAVTDAAIADGTAKA</sequence>
<comment type="caution">
    <text evidence="8">The sequence shown here is derived from an EMBL/GenBank/DDBJ whole genome shotgun (WGS) entry which is preliminary data.</text>
</comment>
<dbReference type="InterPro" id="IPR011060">
    <property type="entry name" value="RibuloseP-bd_barrel"/>
</dbReference>
<evidence type="ECO:0000313" key="8">
    <source>
        <dbReference type="EMBL" id="MBB4958847.1"/>
    </source>
</evidence>
<evidence type="ECO:0000256" key="6">
    <source>
        <dbReference type="ARBA" id="ARBA00023277"/>
    </source>
</evidence>
<dbReference type="Gene3D" id="3.20.20.70">
    <property type="entry name" value="Aldolase class I"/>
    <property type="match status" value="1"/>
</dbReference>
<evidence type="ECO:0000256" key="5">
    <source>
        <dbReference type="ARBA" id="ARBA00023235"/>
    </source>
</evidence>
<keyword evidence="9" id="KW-1185">Reference proteome</keyword>
<dbReference type="InterPro" id="IPR007260">
    <property type="entry name" value="NanE"/>
</dbReference>
<dbReference type="GO" id="GO:0005975">
    <property type="term" value="P:carbohydrate metabolic process"/>
    <property type="evidence" value="ECO:0007669"/>
    <property type="project" value="UniProtKB-UniRule"/>
</dbReference>
<evidence type="ECO:0000256" key="3">
    <source>
        <dbReference type="ARBA" id="ARBA00005081"/>
    </source>
</evidence>
<dbReference type="Proteomes" id="UP000578819">
    <property type="component" value="Unassembled WGS sequence"/>
</dbReference>
<dbReference type="NCBIfam" id="NF002231">
    <property type="entry name" value="PRK01130.1"/>
    <property type="match status" value="1"/>
</dbReference>
<protein>
    <recommendedName>
        <fullName evidence="7">Putative N-acetylmannosamine-6-phosphate 2-epimerase</fullName>
        <ecNumber evidence="7">5.1.3.9</ecNumber>
    </recommendedName>
    <alternativeName>
        <fullName evidence="7">ManNAc-6-P epimerase</fullName>
    </alternativeName>
</protein>
<dbReference type="GO" id="GO:0005829">
    <property type="term" value="C:cytosol"/>
    <property type="evidence" value="ECO:0007669"/>
    <property type="project" value="TreeGrafter"/>
</dbReference>
<dbReference type="GO" id="GO:0006053">
    <property type="term" value="P:N-acetylmannosamine catabolic process"/>
    <property type="evidence" value="ECO:0007669"/>
    <property type="project" value="TreeGrafter"/>
</dbReference>
<comment type="function">
    <text evidence="2 7">Converts N-acetylmannosamine-6-phosphate (ManNAc-6-P) to N-acetylglucosamine-6-phosphate (GlcNAc-6-P).</text>
</comment>
<keyword evidence="5 7" id="KW-0413">Isomerase</keyword>
<dbReference type="CDD" id="cd04729">
    <property type="entry name" value="NanE"/>
    <property type="match status" value="1"/>
</dbReference>
<dbReference type="PANTHER" id="PTHR36204">
    <property type="entry name" value="N-ACETYLMANNOSAMINE-6-PHOSPHATE 2-EPIMERASE-RELATED"/>
    <property type="match status" value="1"/>
</dbReference>
<dbReference type="EC" id="5.1.3.9" evidence="7"/>
<dbReference type="EMBL" id="JACHJW010000001">
    <property type="protein sequence ID" value="MBB4958847.1"/>
    <property type="molecule type" value="Genomic_DNA"/>
</dbReference>
<evidence type="ECO:0000313" key="9">
    <source>
        <dbReference type="Proteomes" id="UP000578819"/>
    </source>
</evidence>
<dbReference type="InterPro" id="IPR013785">
    <property type="entry name" value="Aldolase_TIM"/>
</dbReference>
<dbReference type="AlphaFoldDB" id="A0A7W7WPT1"/>
<keyword evidence="6 7" id="KW-0119">Carbohydrate metabolism</keyword>
<evidence type="ECO:0000256" key="2">
    <source>
        <dbReference type="ARBA" id="ARBA00002147"/>
    </source>
</evidence>
<comment type="similarity">
    <text evidence="4 7">Belongs to the NanE family.</text>
</comment>
<comment type="catalytic activity">
    <reaction evidence="1 7">
        <text>an N-acyl-D-glucosamine 6-phosphate = an N-acyl-D-mannosamine 6-phosphate</text>
        <dbReference type="Rhea" id="RHEA:23932"/>
        <dbReference type="ChEBI" id="CHEBI:57599"/>
        <dbReference type="ChEBI" id="CHEBI:57666"/>
        <dbReference type="EC" id="5.1.3.9"/>
    </reaction>
</comment>
<dbReference type="PANTHER" id="PTHR36204:SF1">
    <property type="entry name" value="N-ACETYLMANNOSAMINE-6-PHOSPHATE 2-EPIMERASE-RELATED"/>
    <property type="match status" value="1"/>
</dbReference>
<dbReference type="GO" id="GO:0047465">
    <property type="term" value="F:N-acylglucosamine-6-phosphate 2-epimerase activity"/>
    <property type="evidence" value="ECO:0007669"/>
    <property type="project" value="UniProtKB-EC"/>
</dbReference>
<accession>A0A7W7WPT1</accession>
<dbReference type="UniPathway" id="UPA00629">
    <property type="reaction ID" value="UER00682"/>
</dbReference>
<dbReference type="HAMAP" id="MF_01235">
    <property type="entry name" value="ManNAc6P_epimer"/>
    <property type="match status" value="1"/>
</dbReference>
<gene>
    <name evidence="7" type="primary">nanE</name>
    <name evidence="8" type="ORF">FHR38_002580</name>
</gene>
<dbReference type="FunFam" id="3.20.20.70:FF:000035">
    <property type="entry name" value="Putative N-acetylmannosamine-6-phosphate 2-epimerase"/>
    <property type="match status" value="1"/>
</dbReference>
<reference evidence="8 9" key="1">
    <citation type="submission" date="2020-08" db="EMBL/GenBank/DDBJ databases">
        <title>Sequencing the genomes of 1000 actinobacteria strains.</title>
        <authorList>
            <person name="Klenk H.-P."/>
        </authorList>
    </citation>
    <scope>NUCLEOTIDE SEQUENCE [LARGE SCALE GENOMIC DNA]</scope>
    <source>
        <strain evidence="8 9">DSM 45886</strain>
    </source>
</reference>
<name>A0A7W7WPT1_9ACTN</name>